<comment type="caution">
    <text evidence="12">The sequence shown here is derived from an EMBL/GenBank/DDBJ whole genome shotgun (WGS) entry which is preliminary data.</text>
</comment>
<evidence type="ECO:0000256" key="3">
    <source>
        <dbReference type="ARBA" id="ARBA00022448"/>
    </source>
</evidence>
<keyword evidence="13" id="KW-1185">Reference proteome</keyword>
<protein>
    <submittedName>
        <fullName evidence="12">Iron complex transport system ATP-binding protein</fullName>
    </submittedName>
</protein>
<organism evidence="12 13">
    <name type="scientific">Sphaerotilus hippei</name>
    <dbReference type="NCBI Taxonomy" id="744406"/>
    <lineage>
        <taxon>Bacteria</taxon>
        <taxon>Pseudomonadati</taxon>
        <taxon>Pseudomonadota</taxon>
        <taxon>Betaproteobacteria</taxon>
        <taxon>Burkholderiales</taxon>
        <taxon>Sphaerotilaceae</taxon>
        <taxon>Sphaerotilus</taxon>
    </lineage>
</organism>
<keyword evidence="7 12" id="KW-0067">ATP-binding</keyword>
<dbReference type="InterPro" id="IPR017871">
    <property type="entry name" value="ABC_transporter-like_CS"/>
</dbReference>
<dbReference type="Pfam" id="PF00005">
    <property type="entry name" value="ABC_tran"/>
    <property type="match status" value="1"/>
</dbReference>
<dbReference type="PANTHER" id="PTHR42771:SF12">
    <property type="entry name" value="FE(3+) DICITRATE TRANSPORT ATP-BINDING PROTEIN FECE-RELATED"/>
    <property type="match status" value="1"/>
</dbReference>
<dbReference type="GO" id="GO:0005524">
    <property type="term" value="F:ATP binding"/>
    <property type="evidence" value="ECO:0007669"/>
    <property type="project" value="UniProtKB-KW"/>
</dbReference>
<evidence type="ECO:0000256" key="9">
    <source>
        <dbReference type="ARBA" id="ARBA00023065"/>
    </source>
</evidence>
<evidence type="ECO:0000256" key="8">
    <source>
        <dbReference type="ARBA" id="ARBA00023004"/>
    </source>
</evidence>
<dbReference type="AlphaFoldDB" id="A0A318GYM8"/>
<evidence type="ECO:0000313" key="13">
    <source>
        <dbReference type="Proteomes" id="UP000247811"/>
    </source>
</evidence>
<dbReference type="PROSITE" id="PS00211">
    <property type="entry name" value="ABC_TRANSPORTER_1"/>
    <property type="match status" value="1"/>
</dbReference>
<keyword evidence="8" id="KW-0408">Iron</keyword>
<sequence>MRPDTCAVAPTPPRLQAEQLSVGYGSTPVLQALNLAIADGGLTAIIGPNGCGKSTLLRTLARLETPQQGRVLLDGALIHRRPTREVARILGVLPQAAQHPDGIRVHELVARGRHPHRGWLAGWRTRDEEAVQQAMVQADVAGLADRFVDELSGGQRQRVWLAMALAQDTPLLLLDEPTTYLDLAHQIGLMELLRQLQRQRGRTLVVVLHDLHQACRYADQLLVMRDGRIVAQGAPSQVMTTELVEQVFDLPSCIIPDPVTGTPLVIPTGVSRRATA</sequence>
<dbReference type="RefSeq" id="WP_110401039.1">
    <property type="nucleotide sequence ID" value="NZ_QJJS01000010.1"/>
</dbReference>
<dbReference type="GO" id="GO:0006826">
    <property type="term" value="P:iron ion transport"/>
    <property type="evidence" value="ECO:0007669"/>
    <property type="project" value="UniProtKB-KW"/>
</dbReference>
<keyword evidence="6" id="KW-0547">Nucleotide-binding</keyword>
<comment type="similarity">
    <text evidence="2">Belongs to the ABC transporter superfamily.</text>
</comment>
<dbReference type="InterPro" id="IPR027417">
    <property type="entry name" value="P-loop_NTPase"/>
</dbReference>
<reference evidence="12 13" key="1">
    <citation type="submission" date="2018-05" db="EMBL/GenBank/DDBJ databases">
        <title>Genomic Encyclopedia of Type Strains, Phase IV (KMG-IV): sequencing the most valuable type-strain genomes for metagenomic binning, comparative biology and taxonomic classification.</title>
        <authorList>
            <person name="Goeker M."/>
        </authorList>
    </citation>
    <scope>NUCLEOTIDE SEQUENCE [LARGE SCALE GENOMIC DNA]</scope>
    <source>
        <strain evidence="12 13">DSM 566</strain>
    </source>
</reference>
<dbReference type="PANTHER" id="PTHR42771">
    <property type="entry name" value="IRON(3+)-HYDROXAMATE IMPORT ATP-BINDING PROTEIN FHUC"/>
    <property type="match status" value="1"/>
</dbReference>
<evidence type="ECO:0000259" key="11">
    <source>
        <dbReference type="PROSITE" id="PS50893"/>
    </source>
</evidence>
<keyword evidence="9" id="KW-0406">Ion transport</keyword>
<dbReference type="InterPro" id="IPR051535">
    <property type="entry name" value="Siderophore_ABC-ATPase"/>
</dbReference>
<keyword evidence="10" id="KW-0472">Membrane</keyword>
<evidence type="ECO:0000256" key="2">
    <source>
        <dbReference type="ARBA" id="ARBA00005417"/>
    </source>
</evidence>
<proteinExistence type="inferred from homology"/>
<keyword evidence="5" id="KW-0410">Iron transport</keyword>
<evidence type="ECO:0000256" key="4">
    <source>
        <dbReference type="ARBA" id="ARBA00022475"/>
    </source>
</evidence>
<evidence type="ECO:0000256" key="7">
    <source>
        <dbReference type="ARBA" id="ARBA00022840"/>
    </source>
</evidence>
<comment type="subcellular location">
    <subcellularLocation>
        <location evidence="1">Cell membrane</location>
        <topology evidence="1">Peripheral membrane protein</topology>
    </subcellularLocation>
</comment>
<dbReference type="CDD" id="cd03214">
    <property type="entry name" value="ABC_Iron-Siderophores_B12_Hemin"/>
    <property type="match status" value="1"/>
</dbReference>
<gene>
    <name evidence="12" type="ORF">C7444_1109</name>
</gene>
<evidence type="ECO:0000313" key="12">
    <source>
        <dbReference type="EMBL" id="PXW95164.1"/>
    </source>
</evidence>
<evidence type="ECO:0000256" key="5">
    <source>
        <dbReference type="ARBA" id="ARBA00022496"/>
    </source>
</evidence>
<dbReference type="EMBL" id="QJJS01000010">
    <property type="protein sequence ID" value="PXW95164.1"/>
    <property type="molecule type" value="Genomic_DNA"/>
</dbReference>
<name>A0A318GYM8_9BURK</name>
<dbReference type="SUPFAM" id="SSF52540">
    <property type="entry name" value="P-loop containing nucleoside triphosphate hydrolases"/>
    <property type="match status" value="1"/>
</dbReference>
<dbReference type="FunFam" id="3.40.50.300:FF:000134">
    <property type="entry name" value="Iron-enterobactin ABC transporter ATP-binding protein"/>
    <property type="match status" value="1"/>
</dbReference>
<keyword evidence="4" id="KW-1003">Cell membrane</keyword>
<evidence type="ECO:0000256" key="10">
    <source>
        <dbReference type="ARBA" id="ARBA00023136"/>
    </source>
</evidence>
<dbReference type="SMART" id="SM00382">
    <property type="entry name" value="AAA"/>
    <property type="match status" value="1"/>
</dbReference>
<keyword evidence="3" id="KW-0813">Transport</keyword>
<dbReference type="PROSITE" id="PS50893">
    <property type="entry name" value="ABC_TRANSPORTER_2"/>
    <property type="match status" value="1"/>
</dbReference>
<accession>A0A318GYM8</accession>
<dbReference type="InterPro" id="IPR003439">
    <property type="entry name" value="ABC_transporter-like_ATP-bd"/>
</dbReference>
<dbReference type="GO" id="GO:0005886">
    <property type="term" value="C:plasma membrane"/>
    <property type="evidence" value="ECO:0007669"/>
    <property type="project" value="UniProtKB-SubCell"/>
</dbReference>
<dbReference type="GO" id="GO:0016887">
    <property type="term" value="F:ATP hydrolysis activity"/>
    <property type="evidence" value="ECO:0007669"/>
    <property type="project" value="InterPro"/>
</dbReference>
<dbReference type="OrthoDB" id="5296765at2"/>
<evidence type="ECO:0000256" key="1">
    <source>
        <dbReference type="ARBA" id="ARBA00004202"/>
    </source>
</evidence>
<feature type="domain" description="ABC transporter" evidence="11">
    <location>
        <begin position="15"/>
        <end position="251"/>
    </location>
</feature>
<dbReference type="Proteomes" id="UP000247811">
    <property type="component" value="Unassembled WGS sequence"/>
</dbReference>
<dbReference type="Gene3D" id="3.40.50.300">
    <property type="entry name" value="P-loop containing nucleotide triphosphate hydrolases"/>
    <property type="match status" value="1"/>
</dbReference>
<evidence type="ECO:0000256" key="6">
    <source>
        <dbReference type="ARBA" id="ARBA00022741"/>
    </source>
</evidence>
<dbReference type="InterPro" id="IPR003593">
    <property type="entry name" value="AAA+_ATPase"/>
</dbReference>